<dbReference type="Pfam" id="PF00126">
    <property type="entry name" value="HTH_1"/>
    <property type="match status" value="1"/>
</dbReference>
<evidence type="ECO:0000313" key="7">
    <source>
        <dbReference type="Proteomes" id="UP000221860"/>
    </source>
</evidence>
<dbReference type="InterPro" id="IPR036390">
    <property type="entry name" value="WH_DNA-bd_sf"/>
</dbReference>
<evidence type="ECO:0000256" key="3">
    <source>
        <dbReference type="ARBA" id="ARBA00023125"/>
    </source>
</evidence>
<protein>
    <submittedName>
        <fullName evidence="6">LysR family transcriptional regulator</fullName>
    </submittedName>
</protein>
<dbReference type="GO" id="GO:0003700">
    <property type="term" value="F:DNA-binding transcription factor activity"/>
    <property type="evidence" value="ECO:0007669"/>
    <property type="project" value="InterPro"/>
</dbReference>
<feature type="domain" description="HTH lysR-type" evidence="5">
    <location>
        <begin position="10"/>
        <end position="59"/>
    </location>
</feature>
<name>A0A2G1MHI4_9RHOB</name>
<proteinExistence type="inferred from homology"/>
<dbReference type="RefSeq" id="WP_099275925.1">
    <property type="nucleotide sequence ID" value="NZ_KZ304955.1"/>
</dbReference>
<dbReference type="InterPro" id="IPR036388">
    <property type="entry name" value="WH-like_DNA-bd_sf"/>
</dbReference>
<dbReference type="Proteomes" id="UP000221860">
    <property type="component" value="Unassembled WGS sequence"/>
</dbReference>
<organism evidence="6 7">
    <name type="scientific">Limimaricola cinnabarinus</name>
    <dbReference type="NCBI Taxonomy" id="1125964"/>
    <lineage>
        <taxon>Bacteria</taxon>
        <taxon>Pseudomonadati</taxon>
        <taxon>Pseudomonadota</taxon>
        <taxon>Alphaproteobacteria</taxon>
        <taxon>Rhodobacterales</taxon>
        <taxon>Paracoccaceae</taxon>
        <taxon>Limimaricola</taxon>
    </lineage>
</organism>
<keyword evidence="7" id="KW-1185">Reference proteome</keyword>
<dbReference type="SUPFAM" id="SSF46785">
    <property type="entry name" value="Winged helix' DNA-binding domain"/>
    <property type="match status" value="1"/>
</dbReference>
<dbReference type="Gene3D" id="3.40.190.290">
    <property type="match status" value="1"/>
</dbReference>
<dbReference type="SUPFAM" id="SSF53850">
    <property type="entry name" value="Periplasmic binding protein-like II"/>
    <property type="match status" value="1"/>
</dbReference>
<dbReference type="Gene3D" id="1.10.10.10">
    <property type="entry name" value="Winged helix-like DNA-binding domain superfamily/Winged helix DNA-binding domain"/>
    <property type="match status" value="1"/>
</dbReference>
<dbReference type="InterPro" id="IPR000847">
    <property type="entry name" value="LysR_HTH_N"/>
</dbReference>
<dbReference type="GO" id="GO:0043565">
    <property type="term" value="F:sequence-specific DNA binding"/>
    <property type="evidence" value="ECO:0007669"/>
    <property type="project" value="TreeGrafter"/>
</dbReference>
<keyword evidence="4" id="KW-0804">Transcription</keyword>
<sequence length="292" mass="31986">MQDWEGVGEFAAVARTLSFTQAAARLGISTAQVSRRVSALEARLGVKLLHRTTRSVSLTEQGEIYHAHIRPVLDGLAEAERAVTRINAAPAGRLSLTAPVTFGESTIGPLVNDFLTRHPALELTLTLTNQKIDLVAEGYDLAIRLGTLQDSSLIATRLAARTLHVCASPAYLASRGTPQQPGDLSHHNCLQGTLDHWRFRQNGRLRQLRVHGSLRCNSGWSLLDAAVKGVGLVQLPDYYLRTALAEETLVPVLEEFQPPEEGVWAVYPPNRHLSSKVRLLLDFLAERLGRSG</sequence>
<gene>
    <name evidence="6" type="ORF">CJ301_07545</name>
</gene>
<dbReference type="InterPro" id="IPR058163">
    <property type="entry name" value="LysR-type_TF_proteobact-type"/>
</dbReference>
<dbReference type="EMBL" id="NQWH01000008">
    <property type="protein sequence ID" value="PHP28219.1"/>
    <property type="molecule type" value="Genomic_DNA"/>
</dbReference>
<dbReference type="InterPro" id="IPR005119">
    <property type="entry name" value="LysR_subst-bd"/>
</dbReference>
<dbReference type="PROSITE" id="PS50931">
    <property type="entry name" value="HTH_LYSR"/>
    <property type="match status" value="1"/>
</dbReference>
<accession>A0A2G1MHI4</accession>
<evidence type="ECO:0000256" key="4">
    <source>
        <dbReference type="ARBA" id="ARBA00023163"/>
    </source>
</evidence>
<evidence type="ECO:0000259" key="5">
    <source>
        <dbReference type="PROSITE" id="PS50931"/>
    </source>
</evidence>
<dbReference type="OrthoDB" id="9813056at2"/>
<dbReference type="AlphaFoldDB" id="A0A2G1MHI4"/>
<evidence type="ECO:0000313" key="6">
    <source>
        <dbReference type="EMBL" id="PHP28219.1"/>
    </source>
</evidence>
<dbReference type="FunFam" id="1.10.10.10:FF:000001">
    <property type="entry name" value="LysR family transcriptional regulator"/>
    <property type="match status" value="1"/>
</dbReference>
<evidence type="ECO:0000256" key="2">
    <source>
        <dbReference type="ARBA" id="ARBA00023015"/>
    </source>
</evidence>
<dbReference type="GO" id="GO:0006351">
    <property type="term" value="P:DNA-templated transcription"/>
    <property type="evidence" value="ECO:0007669"/>
    <property type="project" value="TreeGrafter"/>
</dbReference>
<comment type="caution">
    <text evidence="6">The sequence shown here is derived from an EMBL/GenBank/DDBJ whole genome shotgun (WGS) entry which is preliminary data.</text>
</comment>
<reference evidence="6 7" key="1">
    <citation type="submission" date="2017-08" db="EMBL/GenBank/DDBJ databases">
        <title>Draft Genome Sequence of Loktanella cinnabarina Strain XM1, Isolated from Coastal Surface Water.</title>
        <authorList>
            <person name="Ma R."/>
            <person name="Wang J."/>
            <person name="Wang Q."/>
            <person name="Ma Z."/>
            <person name="Li J."/>
            <person name="Chen L."/>
        </authorList>
    </citation>
    <scope>NUCLEOTIDE SEQUENCE [LARGE SCALE GENOMIC DNA]</scope>
    <source>
        <strain evidence="6 7">XM1</strain>
    </source>
</reference>
<keyword evidence="3" id="KW-0238">DNA-binding</keyword>
<dbReference type="PANTHER" id="PTHR30537:SF10">
    <property type="entry name" value="TRANSCRIPTIONAL REGULATOR-RELATED"/>
    <property type="match status" value="1"/>
</dbReference>
<keyword evidence="2" id="KW-0805">Transcription regulation</keyword>
<dbReference type="Pfam" id="PF03466">
    <property type="entry name" value="LysR_substrate"/>
    <property type="match status" value="1"/>
</dbReference>
<comment type="similarity">
    <text evidence="1">Belongs to the LysR transcriptional regulatory family.</text>
</comment>
<dbReference type="PANTHER" id="PTHR30537">
    <property type="entry name" value="HTH-TYPE TRANSCRIPTIONAL REGULATOR"/>
    <property type="match status" value="1"/>
</dbReference>
<dbReference type="FunFam" id="3.40.190.290:FF:000001">
    <property type="entry name" value="Transcriptional regulator, LysR family"/>
    <property type="match status" value="1"/>
</dbReference>
<evidence type="ECO:0000256" key="1">
    <source>
        <dbReference type="ARBA" id="ARBA00009437"/>
    </source>
</evidence>